<dbReference type="PANTHER" id="PTHR35310">
    <property type="entry name" value="CELL WALL INTEGRITY/STRESS RESPONSE COMPONENT-LIKE PROTEIN"/>
    <property type="match status" value="1"/>
</dbReference>
<dbReference type="Proteomes" id="UP000663852">
    <property type="component" value="Unassembled WGS sequence"/>
</dbReference>
<feature type="compositionally biased region" description="Pro residues" evidence="1">
    <location>
        <begin position="512"/>
        <end position="537"/>
    </location>
</feature>
<reference evidence="3" key="1">
    <citation type="submission" date="2021-02" db="EMBL/GenBank/DDBJ databases">
        <authorList>
            <person name="Nowell W R."/>
        </authorList>
    </citation>
    <scope>NUCLEOTIDE SEQUENCE</scope>
</reference>
<dbReference type="EMBL" id="CAJNOR010002642">
    <property type="protein sequence ID" value="CAF1322066.1"/>
    <property type="molecule type" value="Genomic_DNA"/>
</dbReference>
<dbReference type="PANTHER" id="PTHR35310:SF1">
    <property type="entry name" value="CELL WALL INTEGRITY_STRESS RESPONSE COMPONENT-LIKE PROTEIN"/>
    <property type="match status" value="1"/>
</dbReference>
<dbReference type="Gene3D" id="1.10.238.10">
    <property type="entry name" value="EF-hand"/>
    <property type="match status" value="1"/>
</dbReference>
<evidence type="ECO:0000313" key="3">
    <source>
        <dbReference type="EMBL" id="CAF1322066.1"/>
    </source>
</evidence>
<feature type="region of interest" description="Disordered" evidence="1">
    <location>
        <begin position="410"/>
        <end position="604"/>
    </location>
</feature>
<feature type="region of interest" description="Disordered" evidence="1">
    <location>
        <begin position="841"/>
        <end position="899"/>
    </location>
</feature>
<dbReference type="OrthoDB" id="10072261at2759"/>
<name>A0A815F9J9_ADIRI</name>
<feature type="region of interest" description="Disordered" evidence="1">
    <location>
        <begin position="1"/>
        <end position="197"/>
    </location>
</feature>
<evidence type="ECO:0000313" key="2">
    <source>
        <dbReference type="EMBL" id="CAF0743606.1"/>
    </source>
</evidence>
<feature type="compositionally biased region" description="Low complexity" evidence="1">
    <location>
        <begin position="176"/>
        <end position="192"/>
    </location>
</feature>
<organism evidence="3 4">
    <name type="scientific">Adineta ricciae</name>
    <name type="common">Rotifer</name>
    <dbReference type="NCBI Taxonomy" id="249248"/>
    <lineage>
        <taxon>Eukaryota</taxon>
        <taxon>Metazoa</taxon>
        <taxon>Spiralia</taxon>
        <taxon>Gnathifera</taxon>
        <taxon>Rotifera</taxon>
        <taxon>Eurotatoria</taxon>
        <taxon>Bdelloidea</taxon>
        <taxon>Adinetida</taxon>
        <taxon>Adinetidae</taxon>
        <taxon>Adineta</taxon>
    </lineage>
</organism>
<sequence>MATISDIKSARTDSQFSTKMRHDDHKKKKKQQQQQQQQQRKEDDEGTKKKLSLSSTNGYQSAECTEKANDSIEIGKIDTLSAVQSINVNKKSNRMSPTMNESSDNKTKRKNGEKTIKTAQQKEESRSASMSSVSITNKNVKTEEASSSSSNHNEVKQKDETLTPSSTANTMKKRPSISTTSEPETKESTPSTADSVNDAAFPIEKGDAQHLTDFQLEKAKYFFNVNLDIENKEYVTWEDVEFYLLFHATAAGKEGSDGGVLEARLNRAAKAFWDHVHDQVPLPDNKRDTLTLDQFLDTWAGLIDYVVRTNQLPPIVQDLVKLGFELYATDNGNGKSATIQPAAFDQLFQKMNIGRPYAIMAYKYLTENGTKPLDADKIDSIVKAVITSSDDEHDSHFLLPGFFKTIASGRNHDKDIKTKPQSPGPEEDLSQTSEKSSSSSTSTSTTTSLSQAPLPKSQPVSESSESSSSSAPPPQQPSSPPPKPSLSPSLKEQPNPSERHTASPYFLQKTSSPPPAPTSLPSTSPPRFPQQPQPPLQPQRQQTPSLSRSPPQRQEIHTPSSNQLNRILQNSTIRSTSLNTTTSSRQIPPPPTQPRQPKIDVQQQEDENIRSLLRYYHIDDGDVFEVADGPLQRLVLIHPERPVPSYIQSDRTLLTKLRTEKIPTPPSHQNGAIDPMKKSHLNGKLPHDFDSNPHQKQPRQPPIRVETLKDPMTPLRQVQTPVYSSSPVLGSTYSNDHSAHSDEIRRKSKRHEAHAVRIKKKLLDDSSVTSDVSSSRHDEKRVRKDRTSDDEEKIVATVLKHLAPIVEKRVAQELRRIDEDETDQDEDDAFIPFPFMLATGLPLFNGPNGGPPPSEHDSKHSNSHQHQQKTAQRNGTPQDQDGGEQHKQTNGHRVPDFGGAAFLPPPLFMAMMSDLARGGPAGDIPGFAPDMMPPNRGPDLGFMMFVDDNQMMGGPAGFPSRPAQRF</sequence>
<feature type="compositionally biased region" description="Basic and acidic residues" evidence="1">
    <location>
        <begin position="103"/>
        <end position="126"/>
    </location>
</feature>
<feature type="compositionally biased region" description="Basic and acidic residues" evidence="1">
    <location>
        <begin position="64"/>
        <end position="76"/>
    </location>
</feature>
<feature type="compositionally biased region" description="Basic residues" evidence="1">
    <location>
        <begin position="746"/>
        <end position="760"/>
    </location>
</feature>
<dbReference type="EMBL" id="CAJNOJ010000004">
    <property type="protein sequence ID" value="CAF0743606.1"/>
    <property type="molecule type" value="Genomic_DNA"/>
</dbReference>
<evidence type="ECO:0000256" key="1">
    <source>
        <dbReference type="SAM" id="MobiDB-lite"/>
    </source>
</evidence>
<feature type="compositionally biased region" description="Low complexity" evidence="1">
    <location>
        <begin position="430"/>
        <end position="470"/>
    </location>
</feature>
<feature type="compositionally biased region" description="Low complexity" evidence="1">
    <location>
        <begin position="538"/>
        <end position="553"/>
    </location>
</feature>
<gene>
    <name evidence="2" type="ORF">EDS130_LOCUS1886</name>
    <name evidence="3" type="ORF">XAT740_LOCUS29967</name>
</gene>
<feature type="compositionally biased region" description="Polar residues" evidence="1">
    <location>
        <begin position="81"/>
        <end position="102"/>
    </location>
</feature>
<feature type="compositionally biased region" description="Pro residues" evidence="1">
    <location>
        <begin position="471"/>
        <end position="485"/>
    </location>
</feature>
<comment type="caution">
    <text evidence="3">The sequence shown here is derived from an EMBL/GenBank/DDBJ whole genome shotgun (WGS) entry which is preliminary data.</text>
</comment>
<feature type="compositionally biased region" description="Polar residues" evidence="1">
    <location>
        <begin position="557"/>
        <end position="569"/>
    </location>
</feature>
<evidence type="ECO:0000313" key="4">
    <source>
        <dbReference type="Proteomes" id="UP000663828"/>
    </source>
</evidence>
<accession>A0A815F9J9</accession>
<feature type="compositionally biased region" description="Polar residues" evidence="1">
    <location>
        <begin position="716"/>
        <end position="736"/>
    </location>
</feature>
<feature type="region of interest" description="Disordered" evidence="1">
    <location>
        <begin position="659"/>
        <end position="790"/>
    </location>
</feature>
<feature type="compositionally biased region" description="Polar residues" evidence="1">
    <location>
        <begin position="52"/>
        <end position="63"/>
    </location>
</feature>
<feature type="compositionally biased region" description="Low complexity" evidence="1">
    <location>
        <begin position="570"/>
        <end position="586"/>
    </location>
</feature>
<dbReference type="Proteomes" id="UP000663828">
    <property type="component" value="Unassembled WGS sequence"/>
</dbReference>
<protein>
    <submittedName>
        <fullName evidence="3">Uncharacterized protein</fullName>
    </submittedName>
</protein>
<dbReference type="AlphaFoldDB" id="A0A815F9J9"/>
<feature type="compositionally biased region" description="Basic and acidic residues" evidence="1">
    <location>
        <begin position="39"/>
        <end position="48"/>
    </location>
</feature>
<proteinExistence type="predicted"/>
<feature type="compositionally biased region" description="Basic and acidic residues" evidence="1">
    <location>
        <begin position="774"/>
        <end position="787"/>
    </location>
</feature>
<feature type="compositionally biased region" description="Polar residues" evidence="1">
    <location>
        <begin position="868"/>
        <end position="879"/>
    </location>
</feature>
<keyword evidence="4" id="KW-1185">Reference proteome</keyword>